<keyword evidence="3" id="KW-0723">Serine/threonine-protein kinase</keyword>
<dbReference type="Proteomes" id="UP000782843">
    <property type="component" value="Unassembled WGS sequence"/>
</dbReference>
<evidence type="ECO:0000256" key="8">
    <source>
        <dbReference type="ARBA" id="ARBA00022840"/>
    </source>
</evidence>
<evidence type="ECO:0000256" key="4">
    <source>
        <dbReference type="ARBA" id="ARBA00022679"/>
    </source>
</evidence>
<dbReference type="InterPro" id="IPR018935">
    <property type="entry name" value="RIO_kinase_CS"/>
</dbReference>
<dbReference type="InterPro" id="IPR011009">
    <property type="entry name" value="Kinase-like_dom_sf"/>
</dbReference>
<gene>
    <name evidence="13" type="ORF">KC660_00160</name>
</gene>
<dbReference type="AlphaFoldDB" id="A0A955L2P0"/>
<keyword evidence="5" id="KW-0479">Metal-binding</keyword>
<reference evidence="13" key="2">
    <citation type="journal article" date="2021" name="Microbiome">
        <title>Successional dynamics and alternative stable states in a saline activated sludge microbial community over 9 years.</title>
        <authorList>
            <person name="Wang Y."/>
            <person name="Ye J."/>
            <person name="Ju F."/>
            <person name="Liu L."/>
            <person name="Boyd J.A."/>
            <person name="Deng Y."/>
            <person name="Parks D.H."/>
            <person name="Jiang X."/>
            <person name="Yin X."/>
            <person name="Woodcroft B.J."/>
            <person name="Tyson G.W."/>
            <person name="Hugenholtz P."/>
            <person name="Polz M.F."/>
            <person name="Zhang T."/>
        </authorList>
    </citation>
    <scope>NUCLEOTIDE SEQUENCE</scope>
    <source>
        <strain evidence="13">HKST-UBA10</strain>
    </source>
</reference>
<evidence type="ECO:0000256" key="11">
    <source>
        <dbReference type="ARBA" id="ARBA00048679"/>
    </source>
</evidence>
<keyword evidence="4" id="KW-0808">Transferase</keyword>
<evidence type="ECO:0000256" key="10">
    <source>
        <dbReference type="ARBA" id="ARBA00047899"/>
    </source>
</evidence>
<evidence type="ECO:0000256" key="7">
    <source>
        <dbReference type="ARBA" id="ARBA00022777"/>
    </source>
</evidence>
<keyword evidence="8" id="KW-0067">ATP-binding</keyword>
<evidence type="ECO:0000256" key="2">
    <source>
        <dbReference type="ARBA" id="ARBA00012513"/>
    </source>
</evidence>
<evidence type="ECO:0000256" key="1">
    <source>
        <dbReference type="ARBA" id="ARBA00009196"/>
    </source>
</evidence>
<evidence type="ECO:0000259" key="12">
    <source>
        <dbReference type="PROSITE" id="PS50011"/>
    </source>
</evidence>
<evidence type="ECO:0000313" key="14">
    <source>
        <dbReference type="Proteomes" id="UP000782843"/>
    </source>
</evidence>
<dbReference type="GO" id="GO:0046872">
    <property type="term" value="F:metal ion binding"/>
    <property type="evidence" value="ECO:0007669"/>
    <property type="project" value="UniProtKB-KW"/>
</dbReference>
<comment type="similarity">
    <text evidence="1">Belongs to the protein kinase superfamily. RIO-type Ser/Thr kinase family.</text>
</comment>
<dbReference type="Gene3D" id="3.30.200.20">
    <property type="entry name" value="Phosphorylase Kinase, domain 1"/>
    <property type="match status" value="1"/>
</dbReference>
<dbReference type="GO" id="GO:0004674">
    <property type="term" value="F:protein serine/threonine kinase activity"/>
    <property type="evidence" value="ECO:0007669"/>
    <property type="project" value="UniProtKB-KW"/>
</dbReference>
<dbReference type="PROSITE" id="PS50011">
    <property type="entry name" value="PROTEIN_KINASE_DOM"/>
    <property type="match status" value="1"/>
</dbReference>
<evidence type="ECO:0000256" key="9">
    <source>
        <dbReference type="ARBA" id="ARBA00022842"/>
    </source>
</evidence>
<proteinExistence type="inferred from homology"/>
<protein>
    <recommendedName>
        <fullName evidence="2">non-specific serine/threonine protein kinase</fullName>
        <ecNumber evidence="2">2.7.11.1</ecNumber>
    </recommendedName>
</protein>
<comment type="catalytic activity">
    <reaction evidence="11">
        <text>L-seryl-[protein] + ATP = O-phospho-L-seryl-[protein] + ADP + H(+)</text>
        <dbReference type="Rhea" id="RHEA:17989"/>
        <dbReference type="Rhea" id="RHEA-COMP:9863"/>
        <dbReference type="Rhea" id="RHEA-COMP:11604"/>
        <dbReference type="ChEBI" id="CHEBI:15378"/>
        <dbReference type="ChEBI" id="CHEBI:29999"/>
        <dbReference type="ChEBI" id="CHEBI:30616"/>
        <dbReference type="ChEBI" id="CHEBI:83421"/>
        <dbReference type="ChEBI" id="CHEBI:456216"/>
        <dbReference type="EC" id="2.7.11.1"/>
    </reaction>
</comment>
<organism evidence="13 14">
    <name type="scientific">Candidatus Dojkabacteria bacterium</name>
    <dbReference type="NCBI Taxonomy" id="2099670"/>
    <lineage>
        <taxon>Bacteria</taxon>
        <taxon>Candidatus Dojkabacteria</taxon>
    </lineage>
</organism>
<name>A0A955L2P0_9BACT</name>
<reference evidence="13" key="1">
    <citation type="submission" date="2020-04" db="EMBL/GenBank/DDBJ databases">
        <authorList>
            <person name="Zhang T."/>
        </authorList>
    </citation>
    <scope>NUCLEOTIDE SEQUENCE</scope>
    <source>
        <strain evidence="13">HKST-UBA10</strain>
    </source>
</reference>
<dbReference type="Gene3D" id="1.10.510.10">
    <property type="entry name" value="Transferase(Phosphotransferase) domain 1"/>
    <property type="match status" value="1"/>
</dbReference>
<dbReference type="InterPro" id="IPR051272">
    <property type="entry name" value="RIO-type_Ser/Thr_kinase"/>
</dbReference>
<comment type="catalytic activity">
    <reaction evidence="10">
        <text>L-threonyl-[protein] + ATP = O-phospho-L-threonyl-[protein] + ADP + H(+)</text>
        <dbReference type="Rhea" id="RHEA:46608"/>
        <dbReference type="Rhea" id="RHEA-COMP:11060"/>
        <dbReference type="Rhea" id="RHEA-COMP:11605"/>
        <dbReference type="ChEBI" id="CHEBI:15378"/>
        <dbReference type="ChEBI" id="CHEBI:30013"/>
        <dbReference type="ChEBI" id="CHEBI:30616"/>
        <dbReference type="ChEBI" id="CHEBI:61977"/>
        <dbReference type="ChEBI" id="CHEBI:456216"/>
        <dbReference type="EC" id="2.7.11.1"/>
    </reaction>
</comment>
<dbReference type="InterPro" id="IPR000719">
    <property type="entry name" value="Prot_kinase_dom"/>
</dbReference>
<dbReference type="SUPFAM" id="SSF56112">
    <property type="entry name" value="Protein kinase-like (PK-like)"/>
    <property type="match status" value="1"/>
</dbReference>
<dbReference type="Pfam" id="PF01163">
    <property type="entry name" value="RIO1"/>
    <property type="match status" value="1"/>
</dbReference>
<dbReference type="PANTHER" id="PTHR45723">
    <property type="entry name" value="SERINE/THREONINE-PROTEIN KINASE RIO1"/>
    <property type="match status" value="1"/>
</dbReference>
<sequence>MKKELEEAISRFNSKHIELNVIKKLPSGKEAEVYLVESKTQLFALKVYKERLKRSFKNDQVYTQGKFYRRASERKAVRLNTGFGKALKQRLWIKREFYLLKKLFDAGANIPEPIEMVPNAILMKYIGDREYPAPLLKDATLTPKQIEKYYKVIKQDIDIFWKNGIVHGDLSEYNILYWKGKIYIIDFPQSVDVRNNSNAEALLARDKKNIDSWYQKVKKEV</sequence>
<keyword evidence="7 13" id="KW-0418">Kinase</keyword>
<dbReference type="SMART" id="SM00090">
    <property type="entry name" value="RIO"/>
    <property type="match status" value="1"/>
</dbReference>
<dbReference type="InterPro" id="IPR018934">
    <property type="entry name" value="RIO_dom"/>
</dbReference>
<dbReference type="GO" id="GO:0005524">
    <property type="term" value="F:ATP binding"/>
    <property type="evidence" value="ECO:0007669"/>
    <property type="project" value="UniProtKB-KW"/>
</dbReference>
<dbReference type="EC" id="2.7.11.1" evidence="2"/>
<feature type="domain" description="Protein kinase" evidence="12">
    <location>
        <begin position="19"/>
        <end position="221"/>
    </location>
</feature>
<dbReference type="InterPro" id="IPR000687">
    <property type="entry name" value="RIO_kinase"/>
</dbReference>
<keyword evidence="6" id="KW-0547">Nucleotide-binding</keyword>
<keyword evidence="9" id="KW-0460">Magnesium</keyword>
<comment type="caution">
    <text evidence="13">The sequence shown here is derived from an EMBL/GenBank/DDBJ whole genome shotgun (WGS) entry which is preliminary data.</text>
</comment>
<evidence type="ECO:0000313" key="13">
    <source>
        <dbReference type="EMBL" id="MCA9381805.1"/>
    </source>
</evidence>
<evidence type="ECO:0000256" key="6">
    <source>
        <dbReference type="ARBA" id="ARBA00022741"/>
    </source>
</evidence>
<accession>A0A955L2P0</accession>
<dbReference type="PROSITE" id="PS01245">
    <property type="entry name" value="RIO1"/>
    <property type="match status" value="1"/>
</dbReference>
<evidence type="ECO:0000256" key="3">
    <source>
        <dbReference type="ARBA" id="ARBA00022527"/>
    </source>
</evidence>
<evidence type="ECO:0000256" key="5">
    <source>
        <dbReference type="ARBA" id="ARBA00022723"/>
    </source>
</evidence>
<dbReference type="EMBL" id="JAGQLG010000005">
    <property type="protein sequence ID" value="MCA9381805.1"/>
    <property type="molecule type" value="Genomic_DNA"/>
</dbReference>